<sequence length="1057" mass="119162">MAQFETSDPANVGEGAGIGGIRSKAEEQATVNQAMSAIVRLGFPEDIFDIDALLERGFTAKSWCDYCRAITSITERRDMSALLALGGTRFWELPTDATLENFIDFVKWIKSPEGRDAQTAAAKKRSLQKRAVGGLSTADVAIIQMGNSMIADYQKERKKARAPIEEQQRHLRRELRLLDDELAATELSVKERFGCIATYEGPDNHTVSREAYKLYLEYCRENRVRAIASHQGGFDKAVEMFGAKVRETHFRDYLLDATRAEFIRDYYNQKVLHLDRSGEKKQAGTFVTSWWPDVEKWLLMLPLSQRLSLMEKIPVGKVPSPGQLPENQPLRRSVEGPLVLEKQQQGIKLTRGPQRNVEMKGILPSQSLRGRRIRILRPRVTDHNRMIPTSMSRYEGAVRWVIGGGETRRWKEASTMYRGGGCSNGALKLLANVSTVLPGRLLRDLYSLRVARARLSLPADFCVPGGPEACRVKNFNNFATAGPFLRRFGVKKKAGLRKLLEGEAWWYFNSFADGDLDVSGLPFFGARLGFRSKLVSEEKARKKISEGDSVGRAVMMMDALEQCCSSPLYNILSSYTYRRRLERECGFKNAVVKASSDWAHVWGGVKEAAVVVELDWSKFDRERPREDLEFMVNVISSCFAPKGIRQRRLLEAYTVSNQRALVERPVMLDGGGAFCISGMVPSGSLWTGWLDTALNILYIKAVCAEIGIGAEDIEVLCAGDDNLTLFKYDPGNSRLQTMKNLLNDWFRAGISDEDFIVHRPPFHVTKVQACFAPGTDLSHGTSKILKDAAWIPFEGELVRNDHTGRSHRWEYRFSGCPKFLSSFWLSDGLPIRPASDDLEKLLWPEGIHSDLNVYEGAVISMVVDNPHNAHNVNHLLSRYIIIQEARRLGAAVEDPMIPLRLARHRPVGDEVVPYPDLAPWRRHPESFQLEDYPANADHIAIFKDFVQGVASLYLRVPTGGIDAWQFMDVIRGDAFVGEGQFGNDLRTWLAWLHNHPISKYLRETKTFRLTEGIDPDQPVEVDKAARAFRALRGKAETGGFHSVDEFVEWIHTATKET</sequence>
<evidence type="ECO:0000313" key="6">
    <source>
        <dbReference type="EMBL" id="QLK02321.1"/>
    </source>
</evidence>
<dbReference type="SUPFAM" id="SSF56672">
    <property type="entry name" value="DNA/RNA polymerases"/>
    <property type="match status" value="1"/>
</dbReference>
<reference evidence="6" key="1">
    <citation type="journal article" date="2020" name="Zhi Wu Bing Li Xue Bao">
        <title>The identification of virus diseases of faba bean in Yangzhou and cloning and sequence analysis of the full-length genome of vicia cryptic virus M Yangzhou isolate.</title>
        <authorList>
            <person name="Zhang K."/>
            <person name="Xu H."/>
            <person name="Zang Y."/>
            <person name="Zhuang X."/>
            <person name="Gan H."/>
            <person name="Chen W."/>
            <person name="He Z."/>
        </authorList>
    </citation>
    <scope>NUCLEOTIDE SEQUENCE</scope>
    <source>
        <strain evidence="6">VCV-M-YZ</strain>
    </source>
</reference>
<dbReference type="InterPro" id="IPR043502">
    <property type="entry name" value="DNA/RNA_pol_sf"/>
</dbReference>
<accession>A0A7D6CHV8</accession>
<evidence type="ECO:0000256" key="4">
    <source>
        <dbReference type="ARBA" id="ARBA00022953"/>
    </source>
</evidence>
<evidence type="ECO:0000259" key="5">
    <source>
        <dbReference type="PROSITE" id="PS50507"/>
    </source>
</evidence>
<organism evidence="6">
    <name type="scientific">Vicia cryptic virus M</name>
    <dbReference type="NCBI Taxonomy" id="504455"/>
    <lineage>
        <taxon>Viruses</taxon>
        <taxon>Riboviria</taxon>
        <taxon>Orthornavirae</taxon>
        <taxon>Pisuviricota</taxon>
        <taxon>Duplopiviricetes</taxon>
        <taxon>Durnavirales</taxon>
        <taxon>Amalgaviridae</taxon>
        <taxon>Amalgavirus</taxon>
        <taxon>Amalgavirus viciae</taxon>
    </lineage>
</organism>
<gene>
    <name evidence="6" type="primary">RdRp</name>
</gene>
<dbReference type="GO" id="GO:0006351">
    <property type="term" value="P:DNA-templated transcription"/>
    <property type="evidence" value="ECO:0007669"/>
    <property type="project" value="InterPro"/>
</dbReference>
<keyword evidence="4" id="KW-0693">Viral RNA replication</keyword>
<evidence type="ECO:0000256" key="2">
    <source>
        <dbReference type="ARBA" id="ARBA00022679"/>
    </source>
</evidence>
<keyword evidence="3" id="KW-0548">Nucleotidyltransferase</keyword>
<protein>
    <submittedName>
        <fullName evidence="6">RNA-dependent RNA polymerase</fullName>
    </submittedName>
</protein>
<dbReference type="GO" id="GO:0003723">
    <property type="term" value="F:RNA binding"/>
    <property type="evidence" value="ECO:0007669"/>
    <property type="project" value="InterPro"/>
</dbReference>
<dbReference type="InterPro" id="IPR007094">
    <property type="entry name" value="RNA-dir_pol_PSvirus"/>
</dbReference>
<dbReference type="InterPro" id="IPR001205">
    <property type="entry name" value="RNA-dir_pol_C"/>
</dbReference>
<evidence type="ECO:0000256" key="3">
    <source>
        <dbReference type="ARBA" id="ARBA00022695"/>
    </source>
</evidence>
<evidence type="ECO:0000256" key="1">
    <source>
        <dbReference type="ARBA" id="ARBA00022484"/>
    </source>
</evidence>
<dbReference type="Pfam" id="PF00680">
    <property type="entry name" value="RdRP_1"/>
    <property type="match status" value="1"/>
</dbReference>
<keyword evidence="1 6" id="KW-0696">RNA-directed RNA polymerase</keyword>
<dbReference type="EMBL" id="MN015673">
    <property type="protein sequence ID" value="QLK02321.1"/>
    <property type="molecule type" value="Genomic_RNA"/>
</dbReference>
<dbReference type="GO" id="GO:0003968">
    <property type="term" value="F:RNA-directed RNA polymerase activity"/>
    <property type="evidence" value="ECO:0007669"/>
    <property type="project" value="UniProtKB-KW"/>
</dbReference>
<name>A0A7D6CHV8_9VIRU</name>
<dbReference type="PROSITE" id="PS50507">
    <property type="entry name" value="RDRP_SSRNA_POS"/>
    <property type="match status" value="1"/>
</dbReference>
<dbReference type="GO" id="GO:0039694">
    <property type="term" value="P:viral RNA genome replication"/>
    <property type="evidence" value="ECO:0007669"/>
    <property type="project" value="InterPro"/>
</dbReference>
<feature type="domain" description="RdRp catalytic" evidence="5">
    <location>
        <begin position="609"/>
        <end position="734"/>
    </location>
</feature>
<proteinExistence type="predicted"/>
<keyword evidence="2" id="KW-0808">Transferase</keyword>